<dbReference type="EMBL" id="CADEHS020000498">
    <property type="protein sequence ID" value="CAG9952698.1"/>
    <property type="molecule type" value="Genomic_DNA"/>
</dbReference>
<proteinExistence type="predicted"/>
<reference evidence="1" key="1">
    <citation type="submission" date="2020-04" db="EMBL/GenBank/DDBJ databases">
        <authorList>
            <person name="Broberg M."/>
        </authorList>
    </citation>
    <scope>NUCLEOTIDE SEQUENCE</scope>
</reference>
<sequence>MPSNTKKRRTGCEQCKRRKVRCDEKQPCCSRCASRGETCTGNFSWDSWQIERPWLWADGSTAAPQLLENEVLRHWYDSASLNMAIFHPPINPLSYQISTWLRHSKALRHTFESVAEAHRHYFAICIRGLAISSLQGEVCRLQSPWPTTKVPTVLRTAILSSLVLSISSGWLDSTGKDAGLEFLRGAQGLVATLAESRPEDPFAFYLFGLFIYCCAFCSFLAPIDNQILIPQNVVDLMHSEPFASCIHPVTGISSTICPLIVEAGNYYRRAVEQRASSPDLHCDLERRLCEWTPPANAPKQPQLVELANGYRAAGLLLLYQSKAIENSLTESEQFFVIVMLMRVMETIKHLPRNDPLQNWLGPLIIIAGSELPAYFAEERLHVERVAAQLAEWTRVPSYLQGMELVRTVWQLRDSSETISWLELMVRKEMSLAMG</sequence>
<accession>A0ACA9UJV7</accession>
<organism evidence="1 2">
    <name type="scientific">Clonostachys rosea f. rosea IK726</name>
    <dbReference type="NCBI Taxonomy" id="1349383"/>
    <lineage>
        <taxon>Eukaryota</taxon>
        <taxon>Fungi</taxon>
        <taxon>Dikarya</taxon>
        <taxon>Ascomycota</taxon>
        <taxon>Pezizomycotina</taxon>
        <taxon>Sordariomycetes</taxon>
        <taxon>Hypocreomycetidae</taxon>
        <taxon>Hypocreales</taxon>
        <taxon>Bionectriaceae</taxon>
        <taxon>Clonostachys</taxon>
    </lineage>
</organism>
<gene>
    <name evidence="1" type="ORF">CRV2_00017183</name>
</gene>
<evidence type="ECO:0000313" key="2">
    <source>
        <dbReference type="Proteomes" id="UP000836387"/>
    </source>
</evidence>
<keyword evidence="2" id="KW-1185">Reference proteome</keyword>
<dbReference type="Proteomes" id="UP000836387">
    <property type="component" value="Unassembled WGS sequence"/>
</dbReference>
<comment type="caution">
    <text evidence="1">The sequence shown here is derived from an EMBL/GenBank/DDBJ whole genome shotgun (WGS) entry which is preliminary data.</text>
</comment>
<reference evidence="1" key="2">
    <citation type="submission" date="2021-10" db="EMBL/GenBank/DDBJ databases">
        <authorList>
            <person name="Piombo E."/>
        </authorList>
    </citation>
    <scope>NUCLEOTIDE SEQUENCE</scope>
</reference>
<protein>
    <submittedName>
        <fullName evidence="1">Uncharacterized protein</fullName>
    </submittedName>
</protein>
<name>A0ACA9UJV7_BIOOC</name>
<evidence type="ECO:0000313" key="1">
    <source>
        <dbReference type="EMBL" id="CAG9952698.1"/>
    </source>
</evidence>